<sequence length="419" mass="48757">MMKRLAKQLADSRNRCCELEIRVKDVQSETTYKKKTVAESEQDISISDILSAITNETSCLKLKNDEIQSQCSEKDVCLGMLDTENKNLIQRVRNLEQTVTSVQDCNREYLTNLEEKDLLISKLEESMSTMDMSYQDSEKHLVDKDSDIQNLQSQITRLKDNLHWQGNEMNNLQMLYNSQCEQSEDMLRELEECKDNNKRKLEEKDQLMADLQDKYQSLMNSCQNSETQLEENKTLVTELKSIIQELENSNEDKNVMIKDLKMELDNLRDTLAHQVSKTEEIQTLYTTQLEKQDEIMKSVEEFNEANQQKLQDKENDITNLLHQLSVKTSALDEAEEAIRNYQASLAESTEKSQNLQEQLVNNRELLKALEESNATNLKIVEEHENTLSQFEIEKTELNDSLKQVQSLNDSLKEQLEEKD</sequence>
<dbReference type="Proteomes" id="UP001217089">
    <property type="component" value="Unassembled WGS sequence"/>
</dbReference>
<dbReference type="EMBL" id="JARBDR010000337">
    <property type="protein sequence ID" value="KAJ8315089.1"/>
    <property type="molecule type" value="Genomic_DNA"/>
</dbReference>
<protein>
    <submittedName>
        <fullName evidence="2">Uncharacterized protein</fullName>
    </submittedName>
</protein>
<evidence type="ECO:0000313" key="3">
    <source>
        <dbReference type="Proteomes" id="UP001217089"/>
    </source>
</evidence>
<gene>
    <name evidence="2" type="ORF">KUTeg_007239</name>
</gene>
<evidence type="ECO:0000313" key="2">
    <source>
        <dbReference type="EMBL" id="KAJ8315089.1"/>
    </source>
</evidence>
<comment type="caution">
    <text evidence="2">The sequence shown here is derived from an EMBL/GenBank/DDBJ whole genome shotgun (WGS) entry which is preliminary data.</text>
</comment>
<accession>A0ABQ9FCP2</accession>
<keyword evidence="1" id="KW-0175">Coiled coil</keyword>
<evidence type="ECO:0000256" key="1">
    <source>
        <dbReference type="SAM" id="Coils"/>
    </source>
</evidence>
<organism evidence="2 3">
    <name type="scientific">Tegillarca granosa</name>
    <name type="common">Malaysian cockle</name>
    <name type="synonym">Anadara granosa</name>
    <dbReference type="NCBI Taxonomy" id="220873"/>
    <lineage>
        <taxon>Eukaryota</taxon>
        <taxon>Metazoa</taxon>
        <taxon>Spiralia</taxon>
        <taxon>Lophotrochozoa</taxon>
        <taxon>Mollusca</taxon>
        <taxon>Bivalvia</taxon>
        <taxon>Autobranchia</taxon>
        <taxon>Pteriomorphia</taxon>
        <taxon>Arcoida</taxon>
        <taxon>Arcoidea</taxon>
        <taxon>Arcidae</taxon>
        <taxon>Tegillarca</taxon>
    </lineage>
</organism>
<dbReference type="Gene3D" id="1.10.287.1490">
    <property type="match status" value="1"/>
</dbReference>
<keyword evidence="3" id="KW-1185">Reference proteome</keyword>
<reference evidence="2 3" key="1">
    <citation type="submission" date="2022-12" db="EMBL/GenBank/DDBJ databases">
        <title>Chromosome-level genome of Tegillarca granosa.</title>
        <authorList>
            <person name="Kim J."/>
        </authorList>
    </citation>
    <scope>NUCLEOTIDE SEQUENCE [LARGE SCALE GENOMIC DNA]</scope>
    <source>
        <strain evidence="2">Teg-2019</strain>
        <tissue evidence="2">Adductor muscle</tissue>
    </source>
</reference>
<feature type="coiled-coil region" evidence="1">
    <location>
        <begin position="141"/>
        <end position="277"/>
    </location>
</feature>
<name>A0ABQ9FCP2_TEGGR</name>
<feature type="coiled-coil region" evidence="1">
    <location>
        <begin position="303"/>
        <end position="417"/>
    </location>
</feature>
<proteinExistence type="predicted"/>